<feature type="domain" description="Aldehyde dehydrogenase" evidence="9">
    <location>
        <begin position="12"/>
        <end position="471"/>
    </location>
</feature>
<dbReference type="InterPro" id="IPR016161">
    <property type="entry name" value="Ald_DH/histidinol_DH"/>
</dbReference>
<dbReference type="InterPro" id="IPR016162">
    <property type="entry name" value="Ald_DH_N"/>
</dbReference>
<sequence length="501" mass="54663">MEAAMAVNASSDARQAALSRMLEHQRAAFLRDGPPDLRQRREDLRRLKDAVVRRRGEIVHALNTDFGRRSARETAIAELLPLVRAIDMMSRRLRRWMKPERHRVSPYFLFGRAWIMRQPVGVVGIVAPWNYPFSLALLPLATAIAAGNRAMIKPSEMTPATAAVIGRIVEAIFPPEQVAVVTGDADVGALFTALPFDHLLFTGSTAVGRKVAVAAGHNLTPVTLELGGKSPVVIEPGFAAARAAAHIAFGKLINAGQTCIAPDYVLVQEKDREAFVAACGKAMENLYPAGFGASPDYTAVLNRRHYERLRHLVRDADERGARIVTLGSEGPRPDKDGREDSHGANHGANHGDGLGDSLVMPPVLLLDVTPEMAVMQEEIFGPVLPVLTYRTLDEAIAFINARPRPLALYYFGTQRAMQARVLDRTVSGGVTVNGTLLHYAQEDLPFGGVGASGIGAYHGRTGFLAMTHARAIYRQGRCNVTTILRPPFSRLTDIVIRFLLR</sequence>
<accession>A0A7W4K295</accession>
<protein>
    <recommendedName>
        <fullName evidence="4">Aldehyde dehydrogenase</fullName>
    </recommendedName>
</protein>
<evidence type="ECO:0000256" key="3">
    <source>
        <dbReference type="ARBA" id="ARBA00023027"/>
    </source>
</evidence>
<comment type="similarity">
    <text evidence="1 4 7">Belongs to the aldehyde dehydrogenase family.</text>
</comment>
<keyword evidence="2 4" id="KW-0560">Oxidoreductase</keyword>
<evidence type="ECO:0000256" key="8">
    <source>
        <dbReference type="SAM" id="MobiDB-lite"/>
    </source>
</evidence>
<evidence type="ECO:0000256" key="2">
    <source>
        <dbReference type="ARBA" id="ARBA00023002"/>
    </source>
</evidence>
<evidence type="ECO:0000313" key="11">
    <source>
        <dbReference type="Proteomes" id="UP000530320"/>
    </source>
</evidence>
<dbReference type="Pfam" id="PF00171">
    <property type="entry name" value="Aldedh"/>
    <property type="match status" value="1"/>
</dbReference>
<reference evidence="10 11" key="1">
    <citation type="submission" date="2020-04" db="EMBL/GenBank/DDBJ databases">
        <title>Description of novel Gluconacetobacter.</title>
        <authorList>
            <person name="Sombolestani A."/>
        </authorList>
    </citation>
    <scope>NUCLEOTIDE SEQUENCE [LARGE SCALE GENOMIC DNA]</scope>
    <source>
        <strain evidence="10 11">LMG 22058</strain>
    </source>
</reference>
<dbReference type="Gene3D" id="3.40.605.10">
    <property type="entry name" value="Aldehyde Dehydrogenase, Chain A, domain 1"/>
    <property type="match status" value="1"/>
</dbReference>
<evidence type="ECO:0000256" key="6">
    <source>
        <dbReference type="PROSITE-ProRule" id="PRU10007"/>
    </source>
</evidence>
<dbReference type="GO" id="GO:0004029">
    <property type="term" value="F:aldehyde dehydrogenase (NAD+) activity"/>
    <property type="evidence" value="ECO:0007669"/>
    <property type="project" value="TreeGrafter"/>
</dbReference>
<gene>
    <name evidence="10" type="ORF">HLH44_15585</name>
</gene>
<feature type="region of interest" description="Disordered" evidence="8">
    <location>
        <begin position="323"/>
        <end position="355"/>
    </location>
</feature>
<proteinExistence type="inferred from homology"/>
<evidence type="ECO:0000256" key="5">
    <source>
        <dbReference type="PIRSR" id="PIRSR036492-1"/>
    </source>
</evidence>
<dbReference type="PROSITE" id="PS00070">
    <property type="entry name" value="ALDEHYDE_DEHYDR_CYS"/>
    <property type="match status" value="1"/>
</dbReference>
<dbReference type="AlphaFoldDB" id="A0A7W4K295"/>
<name>A0A7W4K295_9PROT</name>
<dbReference type="PANTHER" id="PTHR43570:SF20">
    <property type="entry name" value="ALDEHYDE DEHYDROGENASE ALDX-RELATED"/>
    <property type="match status" value="1"/>
</dbReference>
<dbReference type="InterPro" id="IPR015590">
    <property type="entry name" value="Aldehyde_DH_dom"/>
</dbReference>
<dbReference type="SUPFAM" id="SSF53720">
    <property type="entry name" value="ALDH-like"/>
    <property type="match status" value="1"/>
</dbReference>
<dbReference type="Gene3D" id="3.40.309.10">
    <property type="entry name" value="Aldehyde Dehydrogenase, Chain A, domain 2"/>
    <property type="match status" value="1"/>
</dbReference>
<evidence type="ECO:0000256" key="4">
    <source>
        <dbReference type="PIRNR" id="PIRNR036492"/>
    </source>
</evidence>
<keyword evidence="3" id="KW-0520">NAD</keyword>
<evidence type="ECO:0000313" key="10">
    <source>
        <dbReference type="EMBL" id="MBB2198857.1"/>
    </source>
</evidence>
<dbReference type="InterPro" id="IPR016163">
    <property type="entry name" value="Ald_DH_C"/>
</dbReference>
<dbReference type="InterPro" id="IPR016160">
    <property type="entry name" value="Ald_DH_CS_CYS"/>
</dbReference>
<dbReference type="EMBL" id="JABEQP010000012">
    <property type="protein sequence ID" value="MBB2198857.1"/>
    <property type="molecule type" value="Genomic_DNA"/>
</dbReference>
<organism evidence="10 11">
    <name type="scientific">Gluconacetobacter dulcium</name>
    <dbReference type="NCBI Taxonomy" id="2729096"/>
    <lineage>
        <taxon>Bacteria</taxon>
        <taxon>Pseudomonadati</taxon>
        <taxon>Pseudomonadota</taxon>
        <taxon>Alphaproteobacteria</taxon>
        <taxon>Acetobacterales</taxon>
        <taxon>Acetobacteraceae</taxon>
        <taxon>Gluconacetobacter</taxon>
    </lineage>
</organism>
<feature type="active site" evidence="5 6">
    <location>
        <position position="225"/>
    </location>
</feature>
<dbReference type="PIRSF" id="PIRSF036492">
    <property type="entry name" value="ALDH"/>
    <property type="match status" value="1"/>
</dbReference>
<feature type="compositionally biased region" description="Basic and acidic residues" evidence="8">
    <location>
        <begin position="331"/>
        <end position="343"/>
    </location>
</feature>
<dbReference type="CDD" id="cd07133">
    <property type="entry name" value="ALDH_CALDH_CalB"/>
    <property type="match status" value="1"/>
</dbReference>
<feature type="active site" evidence="5">
    <location>
        <position position="259"/>
    </location>
</feature>
<dbReference type="PANTHER" id="PTHR43570">
    <property type="entry name" value="ALDEHYDE DEHYDROGENASE"/>
    <property type="match status" value="1"/>
</dbReference>
<evidence type="ECO:0000256" key="1">
    <source>
        <dbReference type="ARBA" id="ARBA00009986"/>
    </source>
</evidence>
<dbReference type="GO" id="GO:0005737">
    <property type="term" value="C:cytoplasm"/>
    <property type="evidence" value="ECO:0007669"/>
    <property type="project" value="TreeGrafter"/>
</dbReference>
<dbReference type="Proteomes" id="UP000530320">
    <property type="component" value="Unassembled WGS sequence"/>
</dbReference>
<evidence type="ECO:0000259" key="9">
    <source>
        <dbReference type="Pfam" id="PF00171"/>
    </source>
</evidence>
<evidence type="ECO:0000256" key="7">
    <source>
        <dbReference type="RuleBase" id="RU003345"/>
    </source>
</evidence>
<dbReference type="PROSITE" id="PS00687">
    <property type="entry name" value="ALDEHYDE_DEHYDR_GLU"/>
    <property type="match status" value="1"/>
</dbReference>
<dbReference type="GO" id="GO:0006081">
    <property type="term" value="P:aldehyde metabolic process"/>
    <property type="evidence" value="ECO:0007669"/>
    <property type="project" value="InterPro"/>
</dbReference>
<dbReference type="InterPro" id="IPR029510">
    <property type="entry name" value="Ald_DH_CS_GLU"/>
</dbReference>
<dbReference type="InterPro" id="IPR012394">
    <property type="entry name" value="Aldehyde_DH_NAD(P)"/>
</dbReference>
<comment type="caution">
    <text evidence="10">The sequence shown here is derived from an EMBL/GenBank/DDBJ whole genome shotgun (WGS) entry which is preliminary data.</text>
</comment>